<dbReference type="GO" id="GO:0003990">
    <property type="term" value="F:acetylcholinesterase activity"/>
    <property type="evidence" value="ECO:0007669"/>
    <property type="project" value="TreeGrafter"/>
</dbReference>
<dbReference type="GO" id="GO:0006581">
    <property type="term" value="P:acetylcholine catabolic process"/>
    <property type="evidence" value="ECO:0007669"/>
    <property type="project" value="TreeGrafter"/>
</dbReference>
<dbReference type="PANTHER" id="PTHR43918">
    <property type="entry name" value="ACETYLCHOLINESTERASE"/>
    <property type="match status" value="1"/>
</dbReference>
<organism evidence="7 8">
    <name type="scientific">Araneus ventricosus</name>
    <name type="common">Orbweaver spider</name>
    <name type="synonym">Epeira ventricosa</name>
    <dbReference type="NCBI Taxonomy" id="182803"/>
    <lineage>
        <taxon>Eukaryota</taxon>
        <taxon>Metazoa</taxon>
        <taxon>Ecdysozoa</taxon>
        <taxon>Arthropoda</taxon>
        <taxon>Chelicerata</taxon>
        <taxon>Arachnida</taxon>
        <taxon>Araneae</taxon>
        <taxon>Araneomorphae</taxon>
        <taxon>Entelegynae</taxon>
        <taxon>Araneoidea</taxon>
        <taxon>Araneidae</taxon>
        <taxon>Araneus</taxon>
    </lineage>
</organism>
<dbReference type="Pfam" id="PF00135">
    <property type="entry name" value="COesterase"/>
    <property type="match status" value="1"/>
</dbReference>
<sequence>MYDIVMALQWVNDNIESFGGDKKRITLFGESAGSIALSLLCTSPLTKGLFTKAILESGTSIFLKSNWLAANLALSQRLAEAVGCASQVKTIENDPESVVGCLRSKKADDLARVLWSFSPAATSSFFPQYDDDLIPRNFLDEMREGNFHHVPLLIGNVRDEGAFLITTKQPEVFGFFGHKNPNINKTHAEDMIRSIFPISDNSLKSMPSTI</sequence>
<accession>A0A4Y2DYJ6</accession>
<comment type="similarity">
    <text evidence="1 5">Belongs to the type-B carboxylesterase/lipase family.</text>
</comment>
<name>A0A4Y2DYJ6_ARAVE</name>
<evidence type="ECO:0000259" key="6">
    <source>
        <dbReference type="Pfam" id="PF00135"/>
    </source>
</evidence>
<dbReference type="PROSITE" id="PS00122">
    <property type="entry name" value="CARBOXYLESTERASE_B_1"/>
    <property type="match status" value="1"/>
</dbReference>
<keyword evidence="8" id="KW-1185">Reference proteome</keyword>
<gene>
    <name evidence="7" type="primary">ACES_90</name>
    <name evidence="7" type="ORF">AVEN_105929_1</name>
</gene>
<proteinExistence type="inferred from homology"/>
<evidence type="ECO:0000256" key="5">
    <source>
        <dbReference type="RuleBase" id="RU361235"/>
    </source>
</evidence>
<dbReference type="InterPro" id="IPR029058">
    <property type="entry name" value="AB_hydrolase_fold"/>
</dbReference>
<reference evidence="7 8" key="1">
    <citation type="journal article" date="2019" name="Sci. Rep.">
        <title>Orb-weaving spider Araneus ventricosus genome elucidates the spidroin gene catalogue.</title>
        <authorList>
            <person name="Kono N."/>
            <person name="Nakamura H."/>
            <person name="Ohtoshi R."/>
            <person name="Moran D.A.P."/>
            <person name="Shinohara A."/>
            <person name="Yoshida Y."/>
            <person name="Fujiwara M."/>
            <person name="Mori M."/>
            <person name="Tomita M."/>
            <person name="Arakawa K."/>
        </authorList>
    </citation>
    <scope>NUCLEOTIDE SEQUENCE [LARGE SCALE GENOMIC DNA]</scope>
</reference>
<keyword evidence="3 5" id="KW-0378">Hydrolase</keyword>
<evidence type="ECO:0000256" key="3">
    <source>
        <dbReference type="ARBA" id="ARBA00022801"/>
    </source>
</evidence>
<dbReference type="InterPro" id="IPR019826">
    <property type="entry name" value="Carboxylesterase_B_AS"/>
</dbReference>
<evidence type="ECO:0000313" key="8">
    <source>
        <dbReference type="Proteomes" id="UP000499080"/>
    </source>
</evidence>
<dbReference type="PANTHER" id="PTHR43918:SF4">
    <property type="entry name" value="CARBOXYLIC ESTER HYDROLASE"/>
    <property type="match status" value="1"/>
</dbReference>
<dbReference type="Gene3D" id="3.40.50.1820">
    <property type="entry name" value="alpha/beta hydrolase"/>
    <property type="match status" value="1"/>
</dbReference>
<dbReference type="GO" id="GO:0005886">
    <property type="term" value="C:plasma membrane"/>
    <property type="evidence" value="ECO:0007669"/>
    <property type="project" value="TreeGrafter"/>
</dbReference>
<dbReference type="InterPro" id="IPR050654">
    <property type="entry name" value="AChE-related_enzymes"/>
</dbReference>
<dbReference type="Proteomes" id="UP000499080">
    <property type="component" value="Unassembled WGS sequence"/>
</dbReference>
<dbReference type="OrthoDB" id="9000293at2759"/>
<dbReference type="AlphaFoldDB" id="A0A4Y2DYJ6"/>
<dbReference type="InterPro" id="IPR002018">
    <property type="entry name" value="CarbesteraseB"/>
</dbReference>
<keyword evidence="2" id="KW-0719">Serine esterase</keyword>
<dbReference type="GO" id="GO:0019695">
    <property type="term" value="P:choline metabolic process"/>
    <property type="evidence" value="ECO:0007669"/>
    <property type="project" value="TreeGrafter"/>
</dbReference>
<keyword evidence="4" id="KW-0325">Glycoprotein</keyword>
<evidence type="ECO:0000256" key="1">
    <source>
        <dbReference type="ARBA" id="ARBA00005964"/>
    </source>
</evidence>
<dbReference type="SUPFAM" id="SSF53474">
    <property type="entry name" value="alpha/beta-Hydrolases"/>
    <property type="match status" value="1"/>
</dbReference>
<evidence type="ECO:0000313" key="7">
    <source>
        <dbReference type="EMBL" id="GBM20685.1"/>
    </source>
</evidence>
<evidence type="ECO:0000256" key="2">
    <source>
        <dbReference type="ARBA" id="ARBA00022487"/>
    </source>
</evidence>
<dbReference type="GO" id="GO:0005615">
    <property type="term" value="C:extracellular space"/>
    <property type="evidence" value="ECO:0007669"/>
    <property type="project" value="TreeGrafter"/>
</dbReference>
<protein>
    <recommendedName>
        <fullName evidence="5">Carboxylic ester hydrolase</fullName>
        <ecNumber evidence="5">3.1.1.-</ecNumber>
    </recommendedName>
</protein>
<dbReference type="EMBL" id="BGPR01000446">
    <property type="protein sequence ID" value="GBM20685.1"/>
    <property type="molecule type" value="Genomic_DNA"/>
</dbReference>
<comment type="caution">
    <text evidence="7">The sequence shown here is derived from an EMBL/GenBank/DDBJ whole genome shotgun (WGS) entry which is preliminary data.</text>
</comment>
<evidence type="ECO:0000256" key="4">
    <source>
        <dbReference type="ARBA" id="ARBA00023180"/>
    </source>
</evidence>
<feature type="domain" description="Carboxylesterase type B" evidence="6">
    <location>
        <begin position="1"/>
        <end position="172"/>
    </location>
</feature>
<dbReference type="EC" id="3.1.1.-" evidence="5"/>